<proteinExistence type="predicted"/>
<dbReference type="Proteomes" id="UP000076587">
    <property type="component" value="Unassembled WGS sequence"/>
</dbReference>
<organism evidence="2 3">
    <name type="scientific">Pseudoalteromonas luteoviolacea NCIMB 1942</name>
    <dbReference type="NCBI Taxonomy" id="1365253"/>
    <lineage>
        <taxon>Bacteria</taxon>
        <taxon>Pseudomonadati</taxon>
        <taxon>Pseudomonadota</taxon>
        <taxon>Gammaproteobacteria</taxon>
        <taxon>Alteromonadales</taxon>
        <taxon>Pseudoalteromonadaceae</taxon>
        <taxon>Pseudoalteromonas</taxon>
    </lineage>
</organism>
<dbReference type="RefSeq" id="WP_063376095.1">
    <property type="nucleotide sequence ID" value="NZ_AUXT01000092.1"/>
</dbReference>
<sequence length="189" mass="21209">MTKVVKFIFFIVLFLGVEVHIRNDNSEFLTFKLSLANACSYSNEYEEDDDCAEGEDDDIEIIEVLGEEIEEDWDDDWGESEFEEYLEELIEEIEEEIERQKVLRCEREALEGIDDCVSDLKDEIGYAADACYITATVAGGVTGVYFTPLTGVVIGGLSATGCWLAKIYDMENAPGECTDDALEEAENCN</sequence>
<accession>A0A167FVY0</accession>
<feature type="coiled-coil region" evidence="1">
    <location>
        <begin position="79"/>
        <end position="106"/>
    </location>
</feature>
<dbReference type="AlphaFoldDB" id="A0A167FVY0"/>
<comment type="caution">
    <text evidence="2">The sequence shown here is derived from an EMBL/GenBank/DDBJ whole genome shotgun (WGS) entry which is preliminary data.</text>
</comment>
<keyword evidence="1" id="KW-0175">Coiled coil</keyword>
<gene>
    <name evidence="2" type="ORF">N482_25040</name>
</gene>
<reference evidence="2 3" key="1">
    <citation type="submission" date="2013-07" db="EMBL/GenBank/DDBJ databases">
        <title>Comparative Genomic and Metabolomic Analysis of Twelve Strains of Pseudoalteromonas luteoviolacea.</title>
        <authorList>
            <person name="Vynne N.G."/>
            <person name="Mansson M."/>
            <person name="Gram L."/>
        </authorList>
    </citation>
    <scope>NUCLEOTIDE SEQUENCE [LARGE SCALE GENOMIC DNA]</scope>
    <source>
        <strain evidence="2 3">NCIMB 1942</strain>
    </source>
</reference>
<dbReference type="EMBL" id="AUXT01000092">
    <property type="protein sequence ID" value="KZN53055.1"/>
    <property type="molecule type" value="Genomic_DNA"/>
</dbReference>
<protein>
    <submittedName>
        <fullName evidence="2">Uncharacterized protein</fullName>
    </submittedName>
</protein>
<evidence type="ECO:0000313" key="2">
    <source>
        <dbReference type="EMBL" id="KZN53055.1"/>
    </source>
</evidence>
<evidence type="ECO:0000313" key="3">
    <source>
        <dbReference type="Proteomes" id="UP000076587"/>
    </source>
</evidence>
<name>A0A167FVY0_9GAMM</name>
<dbReference type="PATRIC" id="fig|1365253.3.peg.1209"/>
<evidence type="ECO:0000256" key="1">
    <source>
        <dbReference type="SAM" id="Coils"/>
    </source>
</evidence>